<protein>
    <submittedName>
        <fullName evidence="2">Uncharacterized protein</fullName>
    </submittedName>
</protein>
<sequence length="91" mass="10417">MNSSSNHDNGAHGSRPPMPEFYMPAMWPLDLQNAITDWIGAWFWRRRMRRLLAQDIEGSIRLGSARGVVEQGAGEPLRLIAQRRACWLRGQ</sequence>
<dbReference type="EMBL" id="JAWXXP010000001">
    <property type="protein sequence ID" value="MDX5991610.1"/>
    <property type="molecule type" value="Genomic_DNA"/>
</dbReference>
<accession>A0A1G6UTJ0</accession>
<evidence type="ECO:0000313" key="4">
    <source>
        <dbReference type="Proteomes" id="UP001278050"/>
    </source>
</evidence>
<dbReference type="AlphaFoldDB" id="A0A1G6UTJ0"/>
<organism evidence="2 3">
    <name type="scientific">Ectopseudomonas alcaliphila</name>
    <dbReference type="NCBI Taxonomy" id="101564"/>
    <lineage>
        <taxon>Bacteria</taxon>
        <taxon>Pseudomonadati</taxon>
        <taxon>Pseudomonadota</taxon>
        <taxon>Gammaproteobacteria</taxon>
        <taxon>Pseudomonadales</taxon>
        <taxon>Pseudomonadaceae</taxon>
        <taxon>Ectopseudomonas</taxon>
    </lineage>
</organism>
<dbReference type="RefSeq" id="WP_074675362.1">
    <property type="nucleotide sequence ID" value="NZ_CBCSET010000001.1"/>
</dbReference>
<evidence type="ECO:0000313" key="3">
    <source>
        <dbReference type="Proteomes" id="UP000182413"/>
    </source>
</evidence>
<keyword evidence="4" id="KW-1185">Reference proteome</keyword>
<dbReference type="Proteomes" id="UP000182413">
    <property type="component" value="Unassembled WGS sequence"/>
</dbReference>
<dbReference type="OrthoDB" id="6903296at2"/>
<reference evidence="2 3" key="1">
    <citation type="submission" date="2016-10" db="EMBL/GenBank/DDBJ databases">
        <authorList>
            <person name="de Groot N.N."/>
        </authorList>
    </citation>
    <scope>NUCLEOTIDE SEQUENCE [LARGE SCALE GENOMIC DNA]</scope>
    <source>
        <strain evidence="2 3">JCM 10630</strain>
    </source>
</reference>
<evidence type="ECO:0000313" key="1">
    <source>
        <dbReference type="EMBL" id="MDX5991610.1"/>
    </source>
</evidence>
<proteinExistence type="predicted"/>
<dbReference type="Proteomes" id="UP001278050">
    <property type="component" value="Unassembled WGS sequence"/>
</dbReference>
<evidence type="ECO:0000313" key="2">
    <source>
        <dbReference type="EMBL" id="SDD43887.1"/>
    </source>
</evidence>
<dbReference type="EMBL" id="FNAE01000001">
    <property type="protein sequence ID" value="SDD43887.1"/>
    <property type="molecule type" value="Genomic_DNA"/>
</dbReference>
<reference evidence="1 4" key="2">
    <citation type="submission" date="2023-11" db="EMBL/GenBank/DDBJ databases">
        <title>MicrobeMod: A computational toolkit for identifying prokaryotic methylation and restriction-modification with nanopore sequencing.</title>
        <authorList>
            <person name="Crits-Christoph A."/>
            <person name="Kang S.C."/>
            <person name="Lee H."/>
            <person name="Ostrov N."/>
        </authorList>
    </citation>
    <scope>NUCLEOTIDE SEQUENCE [LARGE SCALE GENOMIC DNA]</scope>
    <source>
        <strain evidence="1 4">ATCC BAA-571</strain>
    </source>
</reference>
<name>A0A1G6UTJ0_9GAMM</name>
<gene>
    <name evidence="2" type="ORF">SAMN05216575_101564</name>
    <name evidence="1" type="ORF">SIM71_06045</name>
</gene>